<protein>
    <submittedName>
        <fullName evidence="3">Thioredoxin-like</fullName>
    </submittedName>
</protein>
<dbReference type="InterPro" id="IPR017937">
    <property type="entry name" value="Thioredoxin_CS"/>
</dbReference>
<dbReference type="Proteomes" id="UP000184203">
    <property type="component" value="Unassembled WGS sequence"/>
</dbReference>
<organism evidence="3 4">
    <name type="scientific">Haladaptatus paucihalophilus DX253</name>
    <dbReference type="NCBI Taxonomy" id="797209"/>
    <lineage>
        <taxon>Archaea</taxon>
        <taxon>Methanobacteriati</taxon>
        <taxon>Methanobacteriota</taxon>
        <taxon>Stenosarchaea group</taxon>
        <taxon>Halobacteria</taxon>
        <taxon>Halobacteriales</taxon>
        <taxon>Haladaptataceae</taxon>
        <taxon>Haladaptatus</taxon>
    </lineage>
</organism>
<dbReference type="PROSITE" id="PS51352">
    <property type="entry name" value="THIOREDOXIN_2"/>
    <property type="match status" value="1"/>
</dbReference>
<sequence length="156" mass="17889">MSPRKILTLVFLAALLGIGYQSMNAAPVLSDQSYSYHGGTKWHTNFSDAESVAKEQDKPILVYFWTTWCTYCEDYNQNVYSDPAVRDRLDDFVLVAINLDNDSPQASRLKQRYDATYPPQHVAITPQGDRLVKINGYAKKEAFIDYLERAQRRAEQ</sequence>
<dbReference type="InterPro" id="IPR036249">
    <property type="entry name" value="Thioredoxin-like_sf"/>
</dbReference>
<dbReference type="InterPro" id="IPR013766">
    <property type="entry name" value="Thioredoxin_domain"/>
</dbReference>
<dbReference type="PANTHER" id="PTHR15337:SF11">
    <property type="entry name" value="THIOREDOXIN DOMAIN-CONTAINING PROTEIN"/>
    <property type="match status" value="1"/>
</dbReference>
<dbReference type="Pfam" id="PF13899">
    <property type="entry name" value="Thioredoxin_7"/>
    <property type="match status" value="1"/>
</dbReference>
<evidence type="ECO:0000256" key="1">
    <source>
        <dbReference type="ARBA" id="ARBA00022729"/>
    </source>
</evidence>
<dbReference type="PANTHER" id="PTHR15337">
    <property type="entry name" value="ANTERIOR GRADIENT PROTEIN-RELATED"/>
    <property type="match status" value="1"/>
</dbReference>
<keyword evidence="1" id="KW-0732">Signal</keyword>
<dbReference type="Gene3D" id="3.40.30.10">
    <property type="entry name" value="Glutaredoxin"/>
    <property type="match status" value="1"/>
</dbReference>
<keyword evidence="4" id="KW-1185">Reference proteome</keyword>
<dbReference type="AlphaFoldDB" id="A0A1M6R0E5"/>
<proteinExistence type="predicted"/>
<reference evidence="4" key="1">
    <citation type="submission" date="2016-11" db="EMBL/GenBank/DDBJ databases">
        <authorList>
            <person name="Varghese N."/>
            <person name="Submissions S."/>
        </authorList>
    </citation>
    <scope>NUCLEOTIDE SEQUENCE [LARGE SCALE GENOMIC DNA]</scope>
    <source>
        <strain evidence="4">DX253</strain>
    </source>
</reference>
<evidence type="ECO:0000259" key="2">
    <source>
        <dbReference type="PROSITE" id="PS51352"/>
    </source>
</evidence>
<evidence type="ECO:0000313" key="3">
    <source>
        <dbReference type="EMBL" id="SHK25904.1"/>
    </source>
</evidence>
<dbReference type="EMBL" id="FRAN01000001">
    <property type="protein sequence ID" value="SHK25904.1"/>
    <property type="molecule type" value="Genomic_DNA"/>
</dbReference>
<dbReference type="SUPFAM" id="SSF52833">
    <property type="entry name" value="Thioredoxin-like"/>
    <property type="match status" value="1"/>
</dbReference>
<name>A0A1M6R0E5_HALPU</name>
<evidence type="ECO:0000313" key="4">
    <source>
        <dbReference type="Proteomes" id="UP000184203"/>
    </source>
</evidence>
<dbReference type="PROSITE" id="PS00194">
    <property type="entry name" value="THIOREDOXIN_1"/>
    <property type="match status" value="1"/>
</dbReference>
<feature type="domain" description="Thioredoxin" evidence="2">
    <location>
        <begin position="20"/>
        <end position="152"/>
    </location>
</feature>
<accession>A0A1M6R0E5</accession>
<gene>
    <name evidence="3" type="ORF">SAMN05444342_1128</name>
</gene>
<dbReference type="InterPro" id="IPR051099">
    <property type="entry name" value="AGR/TXD"/>
</dbReference>